<accession>A0A8S1I0E3</accession>
<organism evidence="2 3">
    <name type="scientific">Caenorhabditis auriculariae</name>
    <dbReference type="NCBI Taxonomy" id="2777116"/>
    <lineage>
        <taxon>Eukaryota</taxon>
        <taxon>Metazoa</taxon>
        <taxon>Ecdysozoa</taxon>
        <taxon>Nematoda</taxon>
        <taxon>Chromadorea</taxon>
        <taxon>Rhabditida</taxon>
        <taxon>Rhabditina</taxon>
        <taxon>Rhabditomorpha</taxon>
        <taxon>Rhabditoidea</taxon>
        <taxon>Rhabditidae</taxon>
        <taxon>Peloderinae</taxon>
        <taxon>Caenorhabditis</taxon>
    </lineage>
</organism>
<dbReference type="GO" id="GO:0016298">
    <property type="term" value="F:lipase activity"/>
    <property type="evidence" value="ECO:0007669"/>
    <property type="project" value="TreeGrafter"/>
</dbReference>
<dbReference type="PANTHER" id="PTHR32015">
    <property type="entry name" value="FASTING INDUCED LIPASE"/>
    <property type="match status" value="1"/>
</dbReference>
<dbReference type="GO" id="GO:0016042">
    <property type="term" value="P:lipid catabolic process"/>
    <property type="evidence" value="ECO:0007669"/>
    <property type="project" value="InterPro"/>
</dbReference>
<dbReference type="Pfam" id="PF01674">
    <property type="entry name" value="Lipase_2"/>
    <property type="match status" value="1"/>
</dbReference>
<dbReference type="AlphaFoldDB" id="A0A8S1I0E3"/>
<dbReference type="FunFam" id="3.40.50.1820:FF:000281">
    <property type="entry name" value="LIPaSe related"/>
    <property type="match status" value="1"/>
</dbReference>
<dbReference type="Gene3D" id="3.40.50.1820">
    <property type="entry name" value="alpha/beta hydrolase"/>
    <property type="match status" value="1"/>
</dbReference>
<dbReference type="EMBL" id="CAJGYM010000205">
    <property type="protein sequence ID" value="CAD6199810.1"/>
    <property type="molecule type" value="Genomic_DNA"/>
</dbReference>
<keyword evidence="3" id="KW-1185">Reference proteome</keyword>
<gene>
    <name evidence="2" type="ORF">CAUJ_LOCUS15709</name>
</gene>
<dbReference type="SUPFAM" id="SSF53474">
    <property type="entry name" value="alpha/beta-Hydrolases"/>
    <property type="match status" value="1"/>
</dbReference>
<dbReference type="InterPro" id="IPR002918">
    <property type="entry name" value="Lipase_EstA/Esterase_EstB"/>
</dbReference>
<dbReference type="PANTHER" id="PTHR32015:SF5">
    <property type="entry name" value="LIPASE RELATED"/>
    <property type="match status" value="1"/>
</dbReference>
<name>A0A8S1I0E3_9PELO</name>
<sequence>MGVAKPQRRERQKTRSAENRLGAGRCGFGALLNSAQSRFTPDFSSWISERYGPEVRNQIERLDLGPGGSYGGKQNRDENLTNQPVVFVHGVSDTAGEKPTEAANWFRQNGYSANELYSTTYFNGAQGNPLKWVEYSMRCEYIKQVRSLLVSVRLYTGTNIDVVAYSLGVVVARKAILGGRCVDTGEYLGSPLTRIVDTFVGVAGPNHGISPQVGGVGLPACALAIAPICNQVNGLYSGMCPNESEFLQDINRFSHYEGQYVYSIYSTKDQVVGQSVCNQVTSRIPGQTGERVFDQFNHDQTFDNTHGVQLSMIRDHVIV</sequence>
<dbReference type="InterPro" id="IPR029058">
    <property type="entry name" value="AB_hydrolase_fold"/>
</dbReference>
<dbReference type="OrthoDB" id="5800633at2759"/>
<reference evidence="2" key="1">
    <citation type="submission" date="2020-10" db="EMBL/GenBank/DDBJ databases">
        <authorList>
            <person name="Kikuchi T."/>
        </authorList>
    </citation>
    <scope>NUCLEOTIDE SEQUENCE</scope>
    <source>
        <strain evidence="2">NKZ352</strain>
    </source>
</reference>
<feature type="compositionally biased region" description="Basic and acidic residues" evidence="1">
    <location>
        <begin position="7"/>
        <end position="18"/>
    </location>
</feature>
<evidence type="ECO:0000256" key="1">
    <source>
        <dbReference type="SAM" id="MobiDB-lite"/>
    </source>
</evidence>
<comment type="caution">
    <text evidence="2">The sequence shown here is derived from an EMBL/GenBank/DDBJ whole genome shotgun (WGS) entry which is preliminary data.</text>
</comment>
<feature type="region of interest" description="Disordered" evidence="1">
    <location>
        <begin position="1"/>
        <end position="20"/>
    </location>
</feature>
<proteinExistence type="predicted"/>
<protein>
    <submittedName>
        <fullName evidence="2">Uncharacterized protein</fullName>
    </submittedName>
</protein>
<evidence type="ECO:0000313" key="2">
    <source>
        <dbReference type="EMBL" id="CAD6199810.1"/>
    </source>
</evidence>
<dbReference type="Proteomes" id="UP000835052">
    <property type="component" value="Unassembled WGS sequence"/>
</dbReference>
<evidence type="ECO:0000313" key="3">
    <source>
        <dbReference type="Proteomes" id="UP000835052"/>
    </source>
</evidence>